<gene>
    <name evidence="2" type="ORF">SMN809_LOCUS53441</name>
</gene>
<accession>A0A8S3CNE7</accession>
<name>A0A8S3CNE7_9BILA</name>
<reference evidence="2" key="1">
    <citation type="submission" date="2021-02" db="EMBL/GenBank/DDBJ databases">
        <authorList>
            <person name="Nowell W R."/>
        </authorList>
    </citation>
    <scope>NUCLEOTIDE SEQUENCE</scope>
</reference>
<protein>
    <recommendedName>
        <fullName evidence="1">ADP ribosyltransferase domain-containing protein</fullName>
    </recommendedName>
</protein>
<dbReference type="AlphaFoldDB" id="A0A8S3CNE7"/>
<dbReference type="EMBL" id="CAJOBI010183877">
    <property type="protein sequence ID" value="CAF4936646.1"/>
    <property type="molecule type" value="Genomic_DNA"/>
</dbReference>
<dbReference type="Proteomes" id="UP000676336">
    <property type="component" value="Unassembled WGS sequence"/>
</dbReference>
<dbReference type="PROSITE" id="PS51996">
    <property type="entry name" value="TR_MART"/>
    <property type="match status" value="1"/>
</dbReference>
<dbReference type="SUPFAM" id="SSF56399">
    <property type="entry name" value="ADP-ribosylation"/>
    <property type="match status" value="1"/>
</dbReference>
<dbReference type="Pfam" id="PF03496">
    <property type="entry name" value="ADPrib_exo_Tox"/>
    <property type="match status" value="1"/>
</dbReference>
<evidence type="ECO:0000313" key="2">
    <source>
        <dbReference type="EMBL" id="CAF4936646.1"/>
    </source>
</evidence>
<evidence type="ECO:0000313" key="3">
    <source>
        <dbReference type="Proteomes" id="UP000676336"/>
    </source>
</evidence>
<feature type="domain" description="ADP ribosyltransferase" evidence="1">
    <location>
        <begin position="228"/>
        <end position="371"/>
    </location>
</feature>
<comment type="caution">
    <text evidence="2">The sequence shown here is derived from an EMBL/GenBank/DDBJ whole genome shotgun (WGS) entry which is preliminary data.</text>
</comment>
<dbReference type="InterPro" id="IPR003540">
    <property type="entry name" value="ADP-ribosyltransferase"/>
</dbReference>
<sequence length="434" mass="50817">IVMTNLPSVDSIAYDNDDHHEIFSIIWLDTNVHQKENQHTKQKLRSIINHVKTFQDREECKQYIEHRSKDDRIVLIVNSQLGQEVVPSIHKRPQVLAIYGCFDKFQSYYTVDSGQSHCYWARRTGFSIEADHKNQMNMSEPQLIKMFTTSGDAGKSITRINGQFVFFQSLIDCIIRLKTNEEDKRELLSCLKNGYRDNYPELTKLDEFQKDYTPGKVLWWYTRDSFFYQTLNAALRKQNIHMTFLYRSFLVDLRSQLEQNHCKELVRVYRSQLMSINEVNSLKQNIGQIVSTISFLSTSKEKEIIDCYIGDRTQKIDLERIRLTIDADPKMASTKSFADISVFSNFPVESEILFMPGSIFRANSVNDGHDNVWKIKMSLCSDDEHDLKGVLDDMKKQNGVEEMSLWTLGKLLWAMGKLKLAEYYYHRLLRENCI</sequence>
<feature type="non-terminal residue" evidence="2">
    <location>
        <position position="1"/>
    </location>
</feature>
<evidence type="ECO:0000259" key="1">
    <source>
        <dbReference type="Pfam" id="PF03496"/>
    </source>
</evidence>
<organism evidence="2 3">
    <name type="scientific">Rotaria magnacalcarata</name>
    <dbReference type="NCBI Taxonomy" id="392030"/>
    <lineage>
        <taxon>Eukaryota</taxon>
        <taxon>Metazoa</taxon>
        <taxon>Spiralia</taxon>
        <taxon>Gnathifera</taxon>
        <taxon>Rotifera</taxon>
        <taxon>Eurotatoria</taxon>
        <taxon>Bdelloidea</taxon>
        <taxon>Philodinida</taxon>
        <taxon>Philodinidae</taxon>
        <taxon>Rotaria</taxon>
    </lineage>
</organism>
<dbReference type="Gene3D" id="3.90.176.10">
    <property type="entry name" value="Toxin ADP-ribosyltransferase, Chain A, domain 1"/>
    <property type="match status" value="1"/>
</dbReference>
<proteinExistence type="predicted"/>
<dbReference type="GO" id="GO:0005576">
    <property type="term" value="C:extracellular region"/>
    <property type="evidence" value="ECO:0007669"/>
    <property type="project" value="InterPro"/>
</dbReference>